<name>A0ABU6RG82_9FABA</name>
<organism evidence="1 2">
    <name type="scientific">Stylosanthes scabra</name>
    <dbReference type="NCBI Taxonomy" id="79078"/>
    <lineage>
        <taxon>Eukaryota</taxon>
        <taxon>Viridiplantae</taxon>
        <taxon>Streptophyta</taxon>
        <taxon>Embryophyta</taxon>
        <taxon>Tracheophyta</taxon>
        <taxon>Spermatophyta</taxon>
        <taxon>Magnoliopsida</taxon>
        <taxon>eudicotyledons</taxon>
        <taxon>Gunneridae</taxon>
        <taxon>Pentapetalae</taxon>
        <taxon>rosids</taxon>
        <taxon>fabids</taxon>
        <taxon>Fabales</taxon>
        <taxon>Fabaceae</taxon>
        <taxon>Papilionoideae</taxon>
        <taxon>50 kb inversion clade</taxon>
        <taxon>dalbergioids sensu lato</taxon>
        <taxon>Dalbergieae</taxon>
        <taxon>Pterocarpus clade</taxon>
        <taxon>Stylosanthes</taxon>
    </lineage>
</organism>
<proteinExistence type="predicted"/>
<keyword evidence="2" id="KW-1185">Reference proteome</keyword>
<protein>
    <submittedName>
        <fullName evidence="1">Uncharacterized protein</fullName>
    </submittedName>
</protein>
<evidence type="ECO:0000313" key="2">
    <source>
        <dbReference type="Proteomes" id="UP001341840"/>
    </source>
</evidence>
<comment type="caution">
    <text evidence="1">The sequence shown here is derived from an EMBL/GenBank/DDBJ whole genome shotgun (WGS) entry which is preliminary data.</text>
</comment>
<dbReference type="Proteomes" id="UP001341840">
    <property type="component" value="Unassembled WGS sequence"/>
</dbReference>
<reference evidence="1 2" key="1">
    <citation type="journal article" date="2023" name="Plants (Basel)">
        <title>Bridging the Gap: Combining Genomics and Transcriptomics Approaches to Understand Stylosanthes scabra, an Orphan Legume from the Brazilian Caatinga.</title>
        <authorList>
            <person name="Ferreira-Neto J.R.C."/>
            <person name="da Silva M.D."/>
            <person name="Binneck E."/>
            <person name="de Melo N.F."/>
            <person name="da Silva R.H."/>
            <person name="de Melo A.L.T.M."/>
            <person name="Pandolfi V."/>
            <person name="Bustamante F.O."/>
            <person name="Brasileiro-Vidal A.C."/>
            <person name="Benko-Iseppon A.M."/>
        </authorList>
    </citation>
    <scope>NUCLEOTIDE SEQUENCE [LARGE SCALE GENOMIC DNA]</scope>
    <source>
        <tissue evidence="1">Leaves</tissue>
    </source>
</reference>
<gene>
    <name evidence="1" type="ORF">PIB30_043398</name>
</gene>
<sequence>MSEVVWSSRSIYMFETNWKAFITKHNLAGNKWLTGNMFNSMRIVIYESLSTCMVILDWNEKHAMEREHARFLQLVHHPEEFFDPAGEAIR</sequence>
<accession>A0ABU6RG82</accession>
<evidence type="ECO:0000313" key="1">
    <source>
        <dbReference type="EMBL" id="MED6122808.1"/>
    </source>
</evidence>
<dbReference type="EMBL" id="JASCZI010030461">
    <property type="protein sequence ID" value="MED6122808.1"/>
    <property type="molecule type" value="Genomic_DNA"/>
</dbReference>